<organism evidence="7 8">
    <name type="scientific">Nonomuraea maheshkhaliensis</name>
    <dbReference type="NCBI Taxonomy" id="419590"/>
    <lineage>
        <taxon>Bacteria</taxon>
        <taxon>Bacillati</taxon>
        <taxon>Actinomycetota</taxon>
        <taxon>Actinomycetes</taxon>
        <taxon>Streptosporangiales</taxon>
        <taxon>Streptosporangiaceae</taxon>
        <taxon>Nonomuraea</taxon>
    </lineage>
</organism>
<comment type="caution">
    <text evidence="7">The sequence shown here is derived from an EMBL/GenBank/DDBJ whole genome shotgun (WGS) entry which is preliminary data.</text>
</comment>
<dbReference type="PANTHER" id="PTHR30349:SF81">
    <property type="entry name" value="TYROSINE RECOMBINASE XERC"/>
    <property type="match status" value="1"/>
</dbReference>
<dbReference type="InterPro" id="IPR002104">
    <property type="entry name" value="Integrase_catalytic"/>
</dbReference>
<evidence type="ECO:0000256" key="3">
    <source>
        <dbReference type="ARBA" id="ARBA00023172"/>
    </source>
</evidence>
<keyword evidence="2 4" id="KW-0238">DNA-binding</keyword>
<gene>
    <name evidence="7" type="primary">xerD_1</name>
    <name evidence="7" type="ORF">GCM10009733_020530</name>
</gene>
<evidence type="ECO:0000256" key="4">
    <source>
        <dbReference type="PROSITE-ProRule" id="PRU01248"/>
    </source>
</evidence>
<dbReference type="InterPro" id="IPR050090">
    <property type="entry name" value="Tyrosine_recombinase_XerCD"/>
</dbReference>
<keyword evidence="1" id="KW-0229">DNA integration</keyword>
<dbReference type="Pfam" id="PF02899">
    <property type="entry name" value="Phage_int_SAM_1"/>
    <property type="match status" value="1"/>
</dbReference>
<keyword evidence="8" id="KW-1185">Reference proteome</keyword>
<sequence length="364" mass="40180">MTDSDLRVEERNGGWALSGPAATELALVNDYLGYLADRRYSPRTVRAYAFDLLAFCRWLQAENTTLGVVTTEVLLRYLAHCRTATFRGRPGGNVYSIRDGRNTGYAAATVNRRMVAISGMFEFRSMRDPDTVNPVPKGAERRRTVRVERGGLLGHLATAKPTSRLRVRQPRRLPRGLDAIEANALLNSFRSWRDRAMAGLMLLSGLRSAEILALKVGDVDIPRGWVRVIGKGDKERRVPADGEVAGLIQTYLLAERPEAAVDGTVTDRLFVVAKGPHRGRPLTPEGLRAIFRYHRARSGVAAGHPHALRHSFGTALAEAGVDLAVIQALMGHDHVDSSARYVHLAPVHVRAAYDDARARQRRQG</sequence>
<reference evidence="7 8" key="1">
    <citation type="journal article" date="2019" name="Int. J. Syst. Evol. Microbiol.">
        <title>The Global Catalogue of Microorganisms (GCM) 10K type strain sequencing project: providing services to taxonomists for standard genome sequencing and annotation.</title>
        <authorList>
            <consortium name="The Broad Institute Genomics Platform"/>
            <consortium name="The Broad Institute Genome Sequencing Center for Infectious Disease"/>
            <person name="Wu L."/>
            <person name="Ma J."/>
        </authorList>
    </citation>
    <scope>NUCLEOTIDE SEQUENCE [LARGE SCALE GENOMIC DNA]</scope>
    <source>
        <strain evidence="7 8">JCM 13929</strain>
    </source>
</reference>
<evidence type="ECO:0000313" key="7">
    <source>
        <dbReference type="EMBL" id="GAA1623778.1"/>
    </source>
</evidence>
<dbReference type="InterPro" id="IPR044068">
    <property type="entry name" value="CB"/>
</dbReference>
<dbReference type="SUPFAM" id="SSF56349">
    <property type="entry name" value="DNA breaking-rejoining enzymes"/>
    <property type="match status" value="1"/>
</dbReference>
<proteinExistence type="predicted"/>
<evidence type="ECO:0000259" key="5">
    <source>
        <dbReference type="PROSITE" id="PS51898"/>
    </source>
</evidence>
<dbReference type="RefSeq" id="WP_346103471.1">
    <property type="nucleotide sequence ID" value="NZ_BAAAMU010000011.1"/>
</dbReference>
<name>A0ABN2EZU0_9ACTN</name>
<dbReference type="InterPro" id="IPR010998">
    <property type="entry name" value="Integrase_recombinase_N"/>
</dbReference>
<dbReference type="Pfam" id="PF00589">
    <property type="entry name" value="Phage_integrase"/>
    <property type="match status" value="1"/>
</dbReference>
<accession>A0ABN2EZU0</accession>
<dbReference type="Proteomes" id="UP001500064">
    <property type="component" value="Unassembled WGS sequence"/>
</dbReference>
<dbReference type="EMBL" id="BAAAMU010000011">
    <property type="protein sequence ID" value="GAA1623778.1"/>
    <property type="molecule type" value="Genomic_DNA"/>
</dbReference>
<evidence type="ECO:0000259" key="6">
    <source>
        <dbReference type="PROSITE" id="PS51900"/>
    </source>
</evidence>
<dbReference type="Gene3D" id="1.10.150.130">
    <property type="match status" value="1"/>
</dbReference>
<dbReference type="Gene3D" id="1.10.443.10">
    <property type="entry name" value="Intergrase catalytic core"/>
    <property type="match status" value="1"/>
</dbReference>
<feature type="domain" description="Core-binding (CB)" evidence="6">
    <location>
        <begin position="22"/>
        <end position="125"/>
    </location>
</feature>
<evidence type="ECO:0000256" key="2">
    <source>
        <dbReference type="ARBA" id="ARBA00023125"/>
    </source>
</evidence>
<protein>
    <submittedName>
        <fullName evidence="7">Site-specific tyrosine recombinase XerD</fullName>
    </submittedName>
</protein>
<dbReference type="PROSITE" id="PS51900">
    <property type="entry name" value="CB"/>
    <property type="match status" value="1"/>
</dbReference>
<evidence type="ECO:0000256" key="1">
    <source>
        <dbReference type="ARBA" id="ARBA00022908"/>
    </source>
</evidence>
<evidence type="ECO:0000313" key="8">
    <source>
        <dbReference type="Proteomes" id="UP001500064"/>
    </source>
</evidence>
<dbReference type="PANTHER" id="PTHR30349">
    <property type="entry name" value="PHAGE INTEGRASE-RELATED"/>
    <property type="match status" value="1"/>
</dbReference>
<keyword evidence="3" id="KW-0233">DNA recombination</keyword>
<dbReference type="PROSITE" id="PS51898">
    <property type="entry name" value="TYR_RECOMBINASE"/>
    <property type="match status" value="1"/>
</dbReference>
<dbReference type="InterPro" id="IPR004107">
    <property type="entry name" value="Integrase_SAM-like_N"/>
</dbReference>
<dbReference type="InterPro" id="IPR013762">
    <property type="entry name" value="Integrase-like_cat_sf"/>
</dbReference>
<feature type="domain" description="Tyr recombinase" evidence="5">
    <location>
        <begin position="172"/>
        <end position="354"/>
    </location>
</feature>
<dbReference type="InterPro" id="IPR011010">
    <property type="entry name" value="DNA_brk_join_enz"/>
</dbReference>